<dbReference type="CDD" id="cd05254">
    <property type="entry name" value="dTDP_HR_like_SDR_e"/>
    <property type="match status" value="1"/>
</dbReference>
<dbReference type="PANTHER" id="PTHR10491:SF4">
    <property type="entry name" value="METHIONINE ADENOSYLTRANSFERASE 2 SUBUNIT BETA"/>
    <property type="match status" value="1"/>
</dbReference>
<dbReference type="NCBIfam" id="TIGR01214">
    <property type="entry name" value="rmlD"/>
    <property type="match status" value="1"/>
</dbReference>
<dbReference type="SUPFAM" id="SSF51735">
    <property type="entry name" value="NAD(P)-binding Rossmann-fold domains"/>
    <property type="match status" value="1"/>
</dbReference>
<comment type="pathway">
    <text evidence="2">Carbohydrate biosynthesis; dTDP-L-rhamnose biosynthesis.</text>
</comment>
<dbReference type="GO" id="GO:0019305">
    <property type="term" value="P:dTDP-rhamnose biosynthetic process"/>
    <property type="evidence" value="ECO:0007669"/>
    <property type="project" value="TreeGrafter"/>
</dbReference>
<dbReference type="EC" id="1.1.1.133" evidence="2"/>
<dbReference type="EMBL" id="AP025628">
    <property type="protein sequence ID" value="BDG59850.1"/>
    <property type="molecule type" value="Genomic_DNA"/>
</dbReference>
<dbReference type="GO" id="GO:0005829">
    <property type="term" value="C:cytosol"/>
    <property type="evidence" value="ECO:0007669"/>
    <property type="project" value="TreeGrafter"/>
</dbReference>
<accession>A0AA35CIL3</accession>
<evidence type="ECO:0000259" key="3">
    <source>
        <dbReference type="Pfam" id="PF04321"/>
    </source>
</evidence>
<dbReference type="InterPro" id="IPR029903">
    <property type="entry name" value="RmlD-like-bd"/>
</dbReference>
<dbReference type="Pfam" id="PF04321">
    <property type="entry name" value="RmlD_sub_bind"/>
    <property type="match status" value="1"/>
</dbReference>
<proteinExistence type="inferred from homology"/>
<keyword evidence="2" id="KW-0521">NADP</keyword>
<gene>
    <name evidence="4" type="ORF">caldi_09400</name>
</gene>
<dbReference type="InterPro" id="IPR005913">
    <property type="entry name" value="dTDP_dehydrorham_reduct"/>
</dbReference>
<organism evidence="4 5">
    <name type="scientific">Caldinitratiruptor microaerophilus</name>
    <dbReference type="NCBI Taxonomy" id="671077"/>
    <lineage>
        <taxon>Bacteria</taxon>
        <taxon>Bacillati</taxon>
        <taxon>Bacillota</taxon>
        <taxon>Clostridia</taxon>
        <taxon>Eubacteriales</taxon>
        <taxon>Symbiobacteriaceae</taxon>
        <taxon>Caldinitratiruptor</taxon>
    </lineage>
</organism>
<evidence type="ECO:0000256" key="2">
    <source>
        <dbReference type="RuleBase" id="RU364082"/>
    </source>
</evidence>
<keyword evidence="5" id="KW-1185">Reference proteome</keyword>
<comment type="similarity">
    <text evidence="1 2">Belongs to the dTDP-4-dehydrorhamnose reductase family.</text>
</comment>
<sequence>MRILVTGAGGMLGQDLVRALRERGHEVVPLARADLDVTDLGAVRAAVRTLRPHVVANCAAWTRVDDAESHPDAAFRVNALGPRNLAVACHEAGAALLHISTDYVFDGRKGAPYREFDPPAPLGVYGASKRAGEELVRGLCPKHWIVRTQWLYGAGGPNFVRTILRLARERLEAAGAGEAPDPLAVVDDQVGSPTYTRDLAQALADLVTSPAYGTYHLTNQGACTWHEFARTILTLAGLDRVKVRPVATAELGRPAPRPAYSVLDNHLWRVEGRAPLRPWAEALAAFLREGQA</sequence>
<dbReference type="InterPro" id="IPR036291">
    <property type="entry name" value="NAD(P)-bd_dom_sf"/>
</dbReference>
<dbReference type="Proteomes" id="UP001163687">
    <property type="component" value="Chromosome"/>
</dbReference>
<protein>
    <recommendedName>
        <fullName evidence="2">dTDP-4-dehydrorhamnose reductase</fullName>
        <ecNumber evidence="2">1.1.1.133</ecNumber>
    </recommendedName>
</protein>
<keyword evidence="2" id="KW-0560">Oxidoreductase</keyword>
<dbReference type="GO" id="GO:0008831">
    <property type="term" value="F:dTDP-4-dehydrorhamnose reductase activity"/>
    <property type="evidence" value="ECO:0007669"/>
    <property type="project" value="UniProtKB-EC"/>
</dbReference>
<comment type="function">
    <text evidence="2">Catalyzes the reduction of dTDP-6-deoxy-L-lyxo-4-hexulose to yield dTDP-L-rhamnose.</text>
</comment>
<evidence type="ECO:0000256" key="1">
    <source>
        <dbReference type="ARBA" id="ARBA00010944"/>
    </source>
</evidence>
<feature type="domain" description="RmlD-like substrate binding" evidence="3">
    <location>
        <begin position="1"/>
        <end position="289"/>
    </location>
</feature>
<evidence type="ECO:0000313" key="4">
    <source>
        <dbReference type="EMBL" id="BDG59850.1"/>
    </source>
</evidence>
<dbReference type="Gene3D" id="3.90.25.10">
    <property type="entry name" value="UDP-galactose 4-epimerase, domain 1"/>
    <property type="match status" value="1"/>
</dbReference>
<dbReference type="AlphaFoldDB" id="A0AA35CIL3"/>
<dbReference type="KEGG" id="cmic:caldi_09400"/>
<dbReference type="Gene3D" id="3.40.50.720">
    <property type="entry name" value="NAD(P)-binding Rossmann-like Domain"/>
    <property type="match status" value="1"/>
</dbReference>
<reference evidence="4" key="1">
    <citation type="submission" date="2022-03" db="EMBL/GenBank/DDBJ databases">
        <title>Complete genome sequence of Caldinitratiruptor microaerophilus.</title>
        <authorList>
            <person name="Mukaiyama R."/>
            <person name="Nishiyama T."/>
            <person name="Ueda K."/>
        </authorList>
    </citation>
    <scope>NUCLEOTIDE SEQUENCE</scope>
    <source>
        <strain evidence="4">JCM 16183</strain>
    </source>
</reference>
<dbReference type="PANTHER" id="PTHR10491">
    <property type="entry name" value="DTDP-4-DEHYDRORHAMNOSE REDUCTASE"/>
    <property type="match status" value="1"/>
</dbReference>
<dbReference type="RefSeq" id="WP_264843935.1">
    <property type="nucleotide sequence ID" value="NZ_AP025628.1"/>
</dbReference>
<evidence type="ECO:0000313" key="5">
    <source>
        <dbReference type="Proteomes" id="UP001163687"/>
    </source>
</evidence>
<name>A0AA35CIL3_9FIRM</name>